<gene>
    <name evidence="1" type="ORF">ACFP2T_16375</name>
</gene>
<protein>
    <submittedName>
        <fullName evidence="1">Uncharacterized protein</fullName>
    </submittedName>
</protein>
<accession>A0ABW1KAF6</accession>
<organism evidence="1 2">
    <name type="scientific">Plantactinospora solaniradicis</name>
    <dbReference type="NCBI Taxonomy" id="1723736"/>
    <lineage>
        <taxon>Bacteria</taxon>
        <taxon>Bacillati</taxon>
        <taxon>Actinomycetota</taxon>
        <taxon>Actinomycetes</taxon>
        <taxon>Micromonosporales</taxon>
        <taxon>Micromonosporaceae</taxon>
        <taxon>Plantactinospora</taxon>
    </lineage>
</organism>
<reference evidence="2" key="1">
    <citation type="journal article" date="2019" name="Int. J. Syst. Evol. Microbiol.">
        <title>The Global Catalogue of Microorganisms (GCM) 10K type strain sequencing project: providing services to taxonomists for standard genome sequencing and annotation.</title>
        <authorList>
            <consortium name="The Broad Institute Genomics Platform"/>
            <consortium name="The Broad Institute Genome Sequencing Center for Infectious Disease"/>
            <person name="Wu L."/>
            <person name="Ma J."/>
        </authorList>
    </citation>
    <scope>NUCLEOTIDE SEQUENCE [LARGE SCALE GENOMIC DNA]</scope>
    <source>
        <strain evidence="2">ZS-35-S2</strain>
    </source>
</reference>
<dbReference type="Proteomes" id="UP001596203">
    <property type="component" value="Unassembled WGS sequence"/>
</dbReference>
<comment type="caution">
    <text evidence="1">The sequence shown here is derived from an EMBL/GenBank/DDBJ whole genome shotgun (WGS) entry which is preliminary data.</text>
</comment>
<keyword evidence="2" id="KW-1185">Reference proteome</keyword>
<name>A0ABW1KAF6_9ACTN</name>
<proteinExistence type="predicted"/>
<sequence>MLYRAFTVTECPRCPDLILVGVVGGVRYRIDRRTIPTDDAAVLRRYGVPILVLDRGVDRLDADWWVPEQHDLSKSGRHLVVPHVCSSAHAARPTARRVTPSPFAIADDNPPY</sequence>
<evidence type="ECO:0000313" key="2">
    <source>
        <dbReference type="Proteomes" id="UP001596203"/>
    </source>
</evidence>
<evidence type="ECO:0000313" key="1">
    <source>
        <dbReference type="EMBL" id="MFC6017778.1"/>
    </source>
</evidence>
<dbReference type="EMBL" id="JBHSPR010000010">
    <property type="protein sequence ID" value="MFC6017778.1"/>
    <property type="molecule type" value="Genomic_DNA"/>
</dbReference>
<dbReference type="RefSeq" id="WP_377422297.1">
    <property type="nucleotide sequence ID" value="NZ_JBHSPR010000010.1"/>
</dbReference>